<dbReference type="GO" id="GO:0006309">
    <property type="term" value="P:apoptotic DNA fragmentation"/>
    <property type="evidence" value="ECO:0007669"/>
    <property type="project" value="InterPro"/>
</dbReference>
<keyword evidence="5" id="KW-1185">Reference proteome</keyword>
<accession>A0AA88I5W8</accession>
<dbReference type="InterPro" id="IPR015311">
    <property type="entry name" value="DFF40_C"/>
</dbReference>
<evidence type="ECO:0000256" key="2">
    <source>
        <dbReference type="PROSITE-ProRule" id="PRU00447"/>
    </source>
</evidence>
<protein>
    <recommendedName>
        <fullName evidence="3">CIDE-N domain-containing protein</fullName>
    </recommendedName>
</protein>
<dbReference type="AlphaFoldDB" id="A0AA88I5W8"/>
<gene>
    <name evidence="4" type="ORF">QYM36_004632</name>
</gene>
<dbReference type="Proteomes" id="UP001187531">
    <property type="component" value="Unassembled WGS sequence"/>
</dbReference>
<dbReference type="PANTHER" id="PTHR13067">
    <property type="entry name" value="CASPASE-ACTIVATED DNASE"/>
    <property type="match status" value="1"/>
</dbReference>
<dbReference type="SUPFAM" id="SSF54277">
    <property type="entry name" value="CAD &amp; PB1 domains"/>
    <property type="match status" value="1"/>
</dbReference>
<name>A0AA88I5W8_ARTSF</name>
<dbReference type="InterPro" id="IPR039729">
    <property type="entry name" value="DFF40"/>
</dbReference>
<dbReference type="SUPFAM" id="SSF54060">
    <property type="entry name" value="His-Me finger endonucleases"/>
    <property type="match status" value="1"/>
</dbReference>
<evidence type="ECO:0000313" key="5">
    <source>
        <dbReference type="Proteomes" id="UP001187531"/>
    </source>
</evidence>
<comment type="caution">
    <text evidence="4">The sequence shown here is derived from an EMBL/GenBank/DDBJ whole genome shotgun (WGS) entry which is preliminary data.</text>
</comment>
<evidence type="ECO:0000256" key="1">
    <source>
        <dbReference type="ARBA" id="ARBA00022703"/>
    </source>
</evidence>
<dbReference type="PANTHER" id="PTHR13067:SF2">
    <property type="entry name" value="CASPASE-ACTIVATED DNASE"/>
    <property type="match status" value="1"/>
</dbReference>
<evidence type="ECO:0000259" key="3">
    <source>
        <dbReference type="PROSITE" id="PS51135"/>
    </source>
</evidence>
<proteinExistence type="predicted"/>
<dbReference type="PROSITE" id="PS51135">
    <property type="entry name" value="CIDE_N"/>
    <property type="match status" value="1"/>
</dbReference>
<keyword evidence="1 2" id="KW-0053">Apoptosis</keyword>
<dbReference type="Pfam" id="PF09230">
    <property type="entry name" value="DFF40"/>
    <property type="match status" value="1"/>
</dbReference>
<reference evidence="4" key="1">
    <citation type="submission" date="2023-07" db="EMBL/GenBank/DDBJ databases">
        <title>Chromosome-level genome assembly of Artemia franciscana.</title>
        <authorList>
            <person name="Jo E."/>
        </authorList>
    </citation>
    <scope>NUCLEOTIDE SEQUENCE</scope>
    <source>
        <tissue evidence="4">Whole body</tissue>
    </source>
</reference>
<dbReference type="Gene3D" id="3.10.20.10">
    <property type="match status" value="1"/>
</dbReference>
<dbReference type="GO" id="GO:0004520">
    <property type="term" value="F:DNA endonuclease activity"/>
    <property type="evidence" value="ECO:0007669"/>
    <property type="project" value="InterPro"/>
</dbReference>
<organism evidence="4 5">
    <name type="scientific">Artemia franciscana</name>
    <name type="common">Brine shrimp</name>
    <name type="synonym">Artemia sanfranciscana</name>
    <dbReference type="NCBI Taxonomy" id="6661"/>
    <lineage>
        <taxon>Eukaryota</taxon>
        <taxon>Metazoa</taxon>
        <taxon>Ecdysozoa</taxon>
        <taxon>Arthropoda</taxon>
        <taxon>Crustacea</taxon>
        <taxon>Branchiopoda</taxon>
        <taxon>Anostraca</taxon>
        <taxon>Artemiidae</taxon>
        <taxon>Artemia</taxon>
    </lineage>
</organism>
<dbReference type="Pfam" id="PF02017">
    <property type="entry name" value="CIDE-N"/>
    <property type="match status" value="1"/>
</dbReference>
<evidence type="ECO:0000313" key="4">
    <source>
        <dbReference type="EMBL" id="KAK2720819.1"/>
    </source>
</evidence>
<sequence length="322" mass="38042">MIKKLIKVKQLETGIMSGIAAENLVEVKEKLLKLVYKKKQNLNIYLEDFTELVDEDYFQQLDNNLIVLACEEDKDPRVLVSDHVVNQLSRAIEKNMNNINAILSKPEIVQKIKNLSEKLTKSPKCGFSGKEEHPEWFDGCPTVARTKEEFMFKRCQDRIRGYLRSFVMQLKEHSEIACMDYFVVLFKERLKCNMYHGHFFDRSAVDRERYCDESGDFPCQGEEYVPNLNQKSCCYTHIINPYDSKESRVLFSTWNLDHIVERSRTVVPSLIEAWKNRNGRLVNWSYFYDLMFTTKNLRLVHPVCHNKKAHKEHLCDEKYIYV</sequence>
<feature type="domain" description="CIDE-N" evidence="3">
    <location>
        <begin position="2"/>
        <end position="78"/>
    </location>
</feature>
<dbReference type="InterPro" id="IPR003508">
    <property type="entry name" value="CIDE-N_dom"/>
</dbReference>
<dbReference type="GO" id="GO:0005634">
    <property type="term" value="C:nucleus"/>
    <property type="evidence" value="ECO:0007669"/>
    <property type="project" value="InterPro"/>
</dbReference>
<dbReference type="InterPro" id="IPR044925">
    <property type="entry name" value="His-Me_finger_sf"/>
</dbReference>
<dbReference type="GO" id="GO:0016787">
    <property type="term" value="F:hydrolase activity"/>
    <property type="evidence" value="ECO:0007669"/>
    <property type="project" value="InterPro"/>
</dbReference>
<dbReference type="GO" id="GO:0005737">
    <property type="term" value="C:cytoplasm"/>
    <property type="evidence" value="ECO:0007669"/>
    <property type="project" value="InterPro"/>
</dbReference>
<dbReference type="EMBL" id="JAVRJZ010000007">
    <property type="protein sequence ID" value="KAK2720819.1"/>
    <property type="molecule type" value="Genomic_DNA"/>
</dbReference>